<dbReference type="SUPFAM" id="SSF53067">
    <property type="entry name" value="Actin-like ATPase domain"/>
    <property type="match status" value="2"/>
</dbReference>
<evidence type="ECO:0000256" key="4">
    <source>
        <dbReference type="SAM" id="MobiDB-lite"/>
    </source>
</evidence>
<feature type="region of interest" description="Disordered" evidence="4">
    <location>
        <begin position="311"/>
        <end position="387"/>
    </location>
</feature>
<keyword evidence="6" id="KW-1185">Reference proteome</keyword>
<dbReference type="Gene3D" id="3.30.420.40">
    <property type="match status" value="4"/>
</dbReference>
<organism evidence="5 6">
    <name type="scientific">Orchesella cincta</name>
    <name type="common">Springtail</name>
    <name type="synonym">Podura cincta</name>
    <dbReference type="NCBI Taxonomy" id="48709"/>
    <lineage>
        <taxon>Eukaryota</taxon>
        <taxon>Metazoa</taxon>
        <taxon>Ecdysozoa</taxon>
        <taxon>Arthropoda</taxon>
        <taxon>Hexapoda</taxon>
        <taxon>Collembola</taxon>
        <taxon>Entomobryomorpha</taxon>
        <taxon>Entomobryoidea</taxon>
        <taxon>Orchesellidae</taxon>
        <taxon>Orchesellinae</taxon>
        <taxon>Orchesella</taxon>
    </lineage>
</organism>
<dbReference type="InterPro" id="IPR018181">
    <property type="entry name" value="Heat_shock_70_CS"/>
</dbReference>
<dbReference type="GO" id="GO:0005524">
    <property type="term" value="F:ATP binding"/>
    <property type="evidence" value="ECO:0007669"/>
    <property type="project" value="UniProtKB-KW"/>
</dbReference>
<evidence type="ECO:0000256" key="3">
    <source>
        <dbReference type="ARBA" id="ARBA00022840"/>
    </source>
</evidence>
<gene>
    <name evidence="5" type="ORF">Ocin01_18830</name>
</gene>
<dbReference type="GO" id="GO:0140662">
    <property type="term" value="F:ATP-dependent protein folding chaperone"/>
    <property type="evidence" value="ECO:0007669"/>
    <property type="project" value="InterPro"/>
</dbReference>
<dbReference type="InterPro" id="IPR043129">
    <property type="entry name" value="ATPase_NBD"/>
</dbReference>
<dbReference type="OrthoDB" id="2401965at2759"/>
<dbReference type="PROSITE" id="PS01036">
    <property type="entry name" value="HSP70_3"/>
    <property type="match status" value="1"/>
</dbReference>
<dbReference type="AlphaFoldDB" id="A0A1D2M4L6"/>
<sequence length="387" mass="42839">MIPPEQISAILLANLKSQAESSWRAATKDAAEMAGLEVLTILNEPTAAAIAYKMEHFSEKPKKVLVFDLGGDSDSKPKRENARRMIRRLQTYCEKAKSQLSSAMHATISVDGLAQGHDFHEVFSRTKFEELNKTLFRQTIEVVDKALEGAKLKKKDIDDILLVGGSTRIPKIKEMLSKHFNNKTLSHSVHPDIAVAYGAAIQAALLNGKKVNQLMVVIPKNTKIPHRATESFRTSFKNQDFMRISVYQGDDAIAANNNLLGTFELSDIPPSKSGKESVDVTMEIDKMGILQVTAMCRSTQETQSLIVQSNKDRLSEAEKQKISNSIRKSKVTQKYDGFPDNKSSDDESTGGISSDDEPIKKPQSFKNQSAGLSESSSDSETDDLEEW</sequence>
<evidence type="ECO:0000313" key="5">
    <source>
        <dbReference type="EMBL" id="ODM87852.1"/>
    </source>
</evidence>
<keyword evidence="5" id="KW-0346">Stress response</keyword>
<dbReference type="Gene3D" id="2.60.34.10">
    <property type="entry name" value="Substrate Binding Domain Of DNAk, Chain A, domain 1"/>
    <property type="match status" value="1"/>
</dbReference>
<dbReference type="PANTHER" id="PTHR19375">
    <property type="entry name" value="HEAT SHOCK PROTEIN 70KDA"/>
    <property type="match status" value="1"/>
</dbReference>
<dbReference type="FunFam" id="3.90.640.10:FF:000003">
    <property type="entry name" value="Molecular chaperone DnaK"/>
    <property type="match status" value="1"/>
</dbReference>
<protein>
    <submittedName>
        <fullName evidence="5">Heat shock 70 kDa protein cognate 4</fullName>
    </submittedName>
</protein>
<keyword evidence="2" id="KW-0547">Nucleotide-binding</keyword>
<feature type="compositionally biased region" description="Acidic residues" evidence="4">
    <location>
        <begin position="377"/>
        <end position="387"/>
    </location>
</feature>
<dbReference type="Pfam" id="PF00012">
    <property type="entry name" value="HSP70"/>
    <property type="match status" value="2"/>
</dbReference>
<dbReference type="SUPFAM" id="SSF100920">
    <property type="entry name" value="Heat shock protein 70kD (HSP70), peptide-binding domain"/>
    <property type="match status" value="1"/>
</dbReference>
<comment type="similarity">
    <text evidence="1">Belongs to the heat shock protein 70 family.</text>
</comment>
<dbReference type="Proteomes" id="UP000094527">
    <property type="component" value="Unassembled WGS sequence"/>
</dbReference>
<evidence type="ECO:0000313" key="6">
    <source>
        <dbReference type="Proteomes" id="UP000094527"/>
    </source>
</evidence>
<reference evidence="5 6" key="1">
    <citation type="journal article" date="2016" name="Genome Biol. Evol.">
        <title>Gene Family Evolution Reflects Adaptation to Soil Environmental Stressors in the Genome of the Collembolan Orchesella cincta.</title>
        <authorList>
            <person name="Faddeeva-Vakhrusheva A."/>
            <person name="Derks M.F."/>
            <person name="Anvar S.Y."/>
            <person name="Agamennone V."/>
            <person name="Suring W."/>
            <person name="Smit S."/>
            <person name="van Straalen N.M."/>
            <person name="Roelofs D."/>
        </authorList>
    </citation>
    <scope>NUCLEOTIDE SEQUENCE [LARGE SCALE GENOMIC DNA]</scope>
    <source>
        <tissue evidence="5">Mixed pool</tissue>
    </source>
</reference>
<evidence type="ECO:0000256" key="1">
    <source>
        <dbReference type="ARBA" id="ARBA00007381"/>
    </source>
</evidence>
<dbReference type="InterPro" id="IPR013126">
    <property type="entry name" value="Hsp_70_fam"/>
</dbReference>
<name>A0A1D2M4L6_ORCCI</name>
<dbReference type="InterPro" id="IPR029047">
    <property type="entry name" value="HSP70_peptide-bd_sf"/>
</dbReference>
<dbReference type="FunFam" id="3.30.420.40:FF:000028">
    <property type="entry name" value="heat shock 70 kDa protein-like"/>
    <property type="match status" value="1"/>
</dbReference>
<proteinExistence type="inferred from homology"/>
<evidence type="ECO:0000256" key="2">
    <source>
        <dbReference type="ARBA" id="ARBA00022741"/>
    </source>
</evidence>
<dbReference type="Gene3D" id="3.90.640.10">
    <property type="entry name" value="Actin, Chain A, domain 4"/>
    <property type="match status" value="1"/>
</dbReference>
<keyword evidence="3" id="KW-0067">ATP-binding</keyword>
<dbReference type="STRING" id="48709.A0A1D2M4L6"/>
<feature type="compositionally biased region" description="Basic and acidic residues" evidence="4">
    <location>
        <begin position="311"/>
        <end position="321"/>
    </location>
</feature>
<dbReference type="EMBL" id="LJIJ01004545">
    <property type="protein sequence ID" value="ODM87852.1"/>
    <property type="molecule type" value="Genomic_DNA"/>
</dbReference>
<accession>A0A1D2M4L6</accession>
<comment type="caution">
    <text evidence="5">The sequence shown here is derived from an EMBL/GenBank/DDBJ whole genome shotgun (WGS) entry which is preliminary data.</text>
</comment>